<evidence type="ECO:0000256" key="2">
    <source>
        <dbReference type="ARBA" id="ARBA00023157"/>
    </source>
</evidence>
<evidence type="ECO:0000259" key="4">
    <source>
        <dbReference type="PROSITE" id="PS01180"/>
    </source>
</evidence>
<proteinExistence type="predicted"/>
<dbReference type="InterPro" id="IPR035914">
    <property type="entry name" value="Sperma_CUB_dom_sf"/>
</dbReference>
<keyword evidence="2" id="KW-1015">Disulfide bond</keyword>
<gene>
    <name evidence="5" type="ORF">OS493_028133</name>
</gene>
<dbReference type="OrthoDB" id="5989455at2759"/>
<feature type="domain" description="CUB" evidence="4">
    <location>
        <begin position="1"/>
        <end position="106"/>
    </location>
</feature>
<accession>A0A9W9ZA49</accession>
<organism evidence="5 6">
    <name type="scientific">Desmophyllum pertusum</name>
    <dbReference type="NCBI Taxonomy" id="174260"/>
    <lineage>
        <taxon>Eukaryota</taxon>
        <taxon>Metazoa</taxon>
        <taxon>Cnidaria</taxon>
        <taxon>Anthozoa</taxon>
        <taxon>Hexacorallia</taxon>
        <taxon>Scleractinia</taxon>
        <taxon>Caryophylliina</taxon>
        <taxon>Caryophylliidae</taxon>
        <taxon>Desmophyllum</taxon>
    </lineage>
</organism>
<dbReference type="Proteomes" id="UP001163046">
    <property type="component" value="Unassembled WGS sequence"/>
</dbReference>
<comment type="caution">
    <text evidence="3">Lacks conserved residue(s) required for the propagation of feature annotation.</text>
</comment>
<dbReference type="AlphaFoldDB" id="A0A9W9ZA49"/>
<evidence type="ECO:0000256" key="1">
    <source>
        <dbReference type="ARBA" id="ARBA00022737"/>
    </source>
</evidence>
<evidence type="ECO:0000313" key="6">
    <source>
        <dbReference type="Proteomes" id="UP001163046"/>
    </source>
</evidence>
<dbReference type="SMART" id="SM00042">
    <property type="entry name" value="CUB"/>
    <property type="match status" value="1"/>
</dbReference>
<evidence type="ECO:0000256" key="3">
    <source>
        <dbReference type="PROSITE-ProRule" id="PRU00059"/>
    </source>
</evidence>
<evidence type="ECO:0000313" key="5">
    <source>
        <dbReference type="EMBL" id="KAJ7377575.1"/>
    </source>
</evidence>
<reference evidence="5" key="1">
    <citation type="submission" date="2023-01" db="EMBL/GenBank/DDBJ databases">
        <title>Genome assembly of the deep-sea coral Lophelia pertusa.</title>
        <authorList>
            <person name="Herrera S."/>
            <person name="Cordes E."/>
        </authorList>
    </citation>
    <scope>NUCLEOTIDE SEQUENCE</scope>
    <source>
        <strain evidence="5">USNM1676648</strain>
        <tissue evidence="5">Polyp</tissue>
    </source>
</reference>
<dbReference type="SUPFAM" id="SSF49854">
    <property type="entry name" value="Spermadhesin, CUB domain"/>
    <property type="match status" value="1"/>
</dbReference>
<sequence>MLNGSSGSFATPGYALSYYNNLNCTWTLRIPTDGYLRLKFIVFYTEKCCDFVELIDSAGQRIEKLSGFKHLFTVSVGGDRTDILTITFNSDSSVRKKGFLAQYHITSRE</sequence>
<dbReference type="PANTHER" id="PTHR24251">
    <property type="entry name" value="OVOCHYMASE-RELATED"/>
    <property type="match status" value="1"/>
</dbReference>
<dbReference type="InterPro" id="IPR000859">
    <property type="entry name" value="CUB_dom"/>
</dbReference>
<dbReference type="EMBL" id="MU826376">
    <property type="protein sequence ID" value="KAJ7377575.1"/>
    <property type="molecule type" value="Genomic_DNA"/>
</dbReference>
<protein>
    <recommendedName>
        <fullName evidence="4">CUB domain-containing protein</fullName>
    </recommendedName>
</protein>
<name>A0A9W9ZA49_9CNID</name>
<dbReference type="CDD" id="cd00041">
    <property type="entry name" value="CUB"/>
    <property type="match status" value="1"/>
</dbReference>
<dbReference type="PROSITE" id="PS01180">
    <property type="entry name" value="CUB"/>
    <property type="match status" value="1"/>
</dbReference>
<comment type="caution">
    <text evidence="5">The sequence shown here is derived from an EMBL/GenBank/DDBJ whole genome shotgun (WGS) entry which is preliminary data.</text>
</comment>
<dbReference type="Gene3D" id="2.60.120.290">
    <property type="entry name" value="Spermadhesin, CUB domain"/>
    <property type="match status" value="1"/>
</dbReference>
<dbReference type="Pfam" id="PF00431">
    <property type="entry name" value="CUB"/>
    <property type="match status" value="1"/>
</dbReference>
<keyword evidence="6" id="KW-1185">Reference proteome</keyword>
<keyword evidence="1" id="KW-0677">Repeat</keyword>